<dbReference type="EMBL" id="UOGA01000035">
    <property type="protein sequence ID" value="VAX15361.1"/>
    <property type="molecule type" value="Genomic_DNA"/>
</dbReference>
<evidence type="ECO:0000313" key="1">
    <source>
        <dbReference type="EMBL" id="VAX15361.1"/>
    </source>
</evidence>
<proteinExistence type="predicted"/>
<accession>A0A3B1BLE7</accession>
<sequence>MAIISKTWATETAIMSAVAVTTGSASTAVDLETNGYEGAHVTIDADFPVTPTDNLVVEVQASLDGTNWDDTPIHKFTIDNATDPNQVSFVVKDVAQFRLYCYASGATDTITVTAKHQTWRYQSA</sequence>
<protein>
    <submittedName>
        <fullName evidence="1">Uncharacterized protein</fullName>
    </submittedName>
</protein>
<name>A0A3B1BLE7_9ZZZZ</name>
<gene>
    <name evidence="1" type="ORF">MNBD_NITROSPINAE04-1963</name>
</gene>
<dbReference type="AlphaFoldDB" id="A0A3B1BLE7"/>
<organism evidence="1">
    <name type="scientific">hydrothermal vent metagenome</name>
    <dbReference type="NCBI Taxonomy" id="652676"/>
    <lineage>
        <taxon>unclassified sequences</taxon>
        <taxon>metagenomes</taxon>
        <taxon>ecological metagenomes</taxon>
    </lineage>
</organism>
<reference evidence="1" key="1">
    <citation type="submission" date="2018-06" db="EMBL/GenBank/DDBJ databases">
        <authorList>
            <person name="Zhirakovskaya E."/>
        </authorList>
    </citation>
    <scope>NUCLEOTIDE SEQUENCE</scope>
</reference>